<gene>
    <name evidence="2" type="ORF">GCM10010302_04330</name>
</gene>
<accession>A0ABN0V123</accession>
<protein>
    <submittedName>
        <fullName evidence="2">Uncharacterized protein</fullName>
    </submittedName>
</protein>
<comment type="caution">
    <text evidence="2">The sequence shown here is derived from an EMBL/GenBank/DDBJ whole genome shotgun (WGS) entry which is preliminary data.</text>
</comment>
<feature type="region of interest" description="Disordered" evidence="1">
    <location>
        <begin position="106"/>
        <end position="132"/>
    </location>
</feature>
<keyword evidence="3" id="KW-1185">Reference proteome</keyword>
<reference evidence="2 3" key="1">
    <citation type="journal article" date="2019" name="Int. J. Syst. Evol. Microbiol.">
        <title>The Global Catalogue of Microorganisms (GCM) 10K type strain sequencing project: providing services to taxonomists for standard genome sequencing and annotation.</title>
        <authorList>
            <consortium name="The Broad Institute Genomics Platform"/>
            <consortium name="The Broad Institute Genome Sequencing Center for Infectious Disease"/>
            <person name="Wu L."/>
            <person name="Ma J."/>
        </authorList>
    </citation>
    <scope>NUCLEOTIDE SEQUENCE [LARGE SCALE GENOMIC DNA]</scope>
    <source>
        <strain evidence="2 3">JCM 4505</strain>
    </source>
</reference>
<dbReference type="EMBL" id="BAAABV010000005">
    <property type="protein sequence ID" value="GAA0269907.1"/>
    <property type="molecule type" value="Genomic_DNA"/>
</dbReference>
<evidence type="ECO:0000313" key="3">
    <source>
        <dbReference type="Proteomes" id="UP001501867"/>
    </source>
</evidence>
<organism evidence="2 3">
    <name type="scientific">Streptomyces polychromogenes</name>
    <dbReference type="NCBI Taxonomy" id="67342"/>
    <lineage>
        <taxon>Bacteria</taxon>
        <taxon>Bacillati</taxon>
        <taxon>Actinomycetota</taxon>
        <taxon>Actinomycetes</taxon>
        <taxon>Kitasatosporales</taxon>
        <taxon>Streptomycetaceae</taxon>
        <taxon>Streptomyces</taxon>
    </lineage>
</organism>
<evidence type="ECO:0000256" key="1">
    <source>
        <dbReference type="SAM" id="MobiDB-lite"/>
    </source>
</evidence>
<dbReference type="Proteomes" id="UP001501867">
    <property type="component" value="Unassembled WGS sequence"/>
</dbReference>
<evidence type="ECO:0000313" key="2">
    <source>
        <dbReference type="EMBL" id="GAA0269907.1"/>
    </source>
</evidence>
<sequence>MTNPAPGELTNHLTAPTTAGRPGADPARLRPKRRAVRPITGPPSSRRASRLQDGGYLVRANSYSPGHCPHPGQRRLAAARSGGHMCTCGALPDHDECSTCAVPAAFAGSPAEDEPPRPSPTHTSAYPDEPPF</sequence>
<name>A0ABN0V123_9ACTN</name>
<proteinExistence type="predicted"/>
<feature type="region of interest" description="Disordered" evidence="1">
    <location>
        <begin position="1"/>
        <end position="53"/>
    </location>
</feature>